<dbReference type="InterPro" id="IPR037528">
    <property type="entry name" value="ArgB"/>
</dbReference>
<dbReference type="EMBL" id="FNOT01000004">
    <property type="protein sequence ID" value="SDY08220.1"/>
    <property type="molecule type" value="Genomic_DNA"/>
</dbReference>
<dbReference type="STRING" id="1137993.SAMN05660209_02066"/>
<comment type="function">
    <text evidence="9">Catalyzes the ATP-dependent phosphorylation of N-acetyl-L-glutamate.</text>
</comment>
<keyword evidence="5 9" id="KW-0547">Nucleotide-binding</keyword>
<dbReference type="GO" id="GO:0005737">
    <property type="term" value="C:cytoplasm"/>
    <property type="evidence" value="ECO:0007669"/>
    <property type="project" value="UniProtKB-SubCell"/>
</dbReference>
<dbReference type="CDD" id="cd04250">
    <property type="entry name" value="AAK_NAGK-C"/>
    <property type="match status" value="1"/>
</dbReference>
<evidence type="ECO:0000256" key="8">
    <source>
        <dbReference type="ARBA" id="ARBA00048141"/>
    </source>
</evidence>
<feature type="binding site" evidence="9">
    <location>
        <begin position="138"/>
        <end position="139"/>
    </location>
    <ligand>
        <name>substrate</name>
    </ligand>
</feature>
<dbReference type="HAMAP" id="MF_00082">
    <property type="entry name" value="ArgB"/>
    <property type="match status" value="1"/>
</dbReference>
<evidence type="ECO:0000256" key="10">
    <source>
        <dbReference type="SAM" id="MobiDB-lite"/>
    </source>
</evidence>
<dbReference type="UniPathway" id="UPA00068">
    <property type="reaction ID" value="UER00107"/>
</dbReference>
<comment type="pathway">
    <text evidence="1 9">Amino-acid biosynthesis; L-arginine biosynthesis; N(2)-acetyl-L-ornithine from L-glutamate: step 2/4.</text>
</comment>
<name>A0A1H3GYS4_9ACTN</name>
<keyword evidence="2 9" id="KW-0055">Arginine biosynthesis</keyword>
<dbReference type="Pfam" id="PF00696">
    <property type="entry name" value="AA_kinase"/>
    <property type="match status" value="1"/>
</dbReference>
<keyword evidence="7 9" id="KW-0067">ATP-binding</keyword>
<dbReference type="GO" id="GO:0042450">
    <property type="term" value="P:L-arginine biosynthetic process via ornithine"/>
    <property type="evidence" value="ECO:0007669"/>
    <property type="project" value="UniProtKB-UniRule"/>
</dbReference>
<evidence type="ECO:0000256" key="7">
    <source>
        <dbReference type="ARBA" id="ARBA00022840"/>
    </source>
</evidence>
<dbReference type="PANTHER" id="PTHR23342:SF0">
    <property type="entry name" value="N-ACETYLGLUTAMATE SYNTHASE, MITOCHONDRIAL"/>
    <property type="match status" value="1"/>
</dbReference>
<dbReference type="InterPro" id="IPR041727">
    <property type="entry name" value="NAGK-C"/>
</dbReference>
<dbReference type="RefSeq" id="WP_211517067.1">
    <property type="nucleotide sequence ID" value="NZ_FNOT01000004.1"/>
</dbReference>
<reference evidence="13" key="1">
    <citation type="submission" date="2016-10" db="EMBL/GenBank/DDBJ databases">
        <authorList>
            <person name="Varghese N."/>
            <person name="Submissions S."/>
        </authorList>
    </citation>
    <scope>NUCLEOTIDE SEQUENCE [LARGE SCALE GENOMIC DNA]</scope>
    <source>
        <strain evidence="13">DSM 45422</strain>
    </source>
</reference>
<protein>
    <recommendedName>
        <fullName evidence="9">Acetylglutamate kinase</fullName>
        <ecNumber evidence="9">2.7.2.8</ecNumber>
    </recommendedName>
    <alternativeName>
        <fullName evidence="9">N-acetyl-L-glutamate 5-phosphotransferase</fullName>
    </alternativeName>
    <alternativeName>
        <fullName evidence="9">NAG kinase</fullName>
        <shortName evidence="9">NAGK</shortName>
    </alternativeName>
</protein>
<feature type="site" description="Transition state stabilizer" evidence="9">
    <location>
        <position position="320"/>
    </location>
</feature>
<comment type="subcellular location">
    <subcellularLocation>
        <location evidence="9">Cytoplasm</location>
    </subcellularLocation>
</comment>
<evidence type="ECO:0000256" key="4">
    <source>
        <dbReference type="ARBA" id="ARBA00022679"/>
    </source>
</evidence>
<dbReference type="PANTHER" id="PTHR23342">
    <property type="entry name" value="N-ACETYLGLUTAMATE SYNTHASE"/>
    <property type="match status" value="1"/>
</dbReference>
<evidence type="ECO:0000256" key="2">
    <source>
        <dbReference type="ARBA" id="ARBA00022571"/>
    </source>
</evidence>
<dbReference type="SUPFAM" id="SSF53633">
    <property type="entry name" value="Carbamate kinase-like"/>
    <property type="match status" value="1"/>
</dbReference>
<dbReference type="InterPro" id="IPR004662">
    <property type="entry name" value="AcgluKinase_fam"/>
</dbReference>
<accession>A0A1H3GYS4</accession>
<dbReference type="GO" id="GO:0005524">
    <property type="term" value="F:ATP binding"/>
    <property type="evidence" value="ECO:0007669"/>
    <property type="project" value="UniProtKB-UniRule"/>
</dbReference>
<feature type="compositionally biased region" description="Low complexity" evidence="10">
    <location>
        <begin position="39"/>
        <end position="50"/>
    </location>
</feature>
<organism evidence="12 13">
    <name type="scientific">Geodermatophilus africanus</name>
    <dbReference type="NCBI Taxonomy" id="1137993"/>
    <lineage>
        <taxon>Bacteria</taxon>
        <taxon>Bacillati</taxon>
        <taxon>Actinomycetota</taxon>
        <taxon>Actinomycetes</taxon>
        <taxon>Geodermatophilales</taxon>
        <taxon>Geodermatophilaceae</taxon>
        <taxon>Geodermatophilus</taxon>
    </lineage>
</organism>
<comment type="catalytic activity">
    <reaction evidence="8 9">
        <text>N-acetyl-L-glutamate + ATP = N-acetyl-L-glutamyl 5-phosphate + ADP</text>
        <dbReference type="Rhea" id="RHEA:14629"/>
        <dbReference type="ChEBI" id="CHEBI:30616"/>
        <dbReference type="ChEBI" id="CHEBI:44337"/>
        <dbReference type="ChEBI" id="CHEBI:57936"/>
        <dbReference type="ChEBI" id="CHEBI:456216"/>
        <dbReference type="EC" id="2.7.2.8"/>
    </reaction>
</comment>
<dbReference type="GO" id="GO:0003991">
    <property type="term" value="F:acetylglutamate kinase activity"/>
    <property type="evidence" value="ECO:0007669"/>
    <property type="project" value="UniProtKB-UniRule"/>
</dbReference>
<evidence type="ECO:0000256" key="5">
    <source>
        <dbReference type="ARBA" id="ARBA00022741"/>
    </source>
</evidence>
<evidence type="ECO:0000313" key="12">
    <source>
        <dbReference type="EMBL" id="SDY08220.1"/>
    </source>
</evidence>
<comment type="similarity">
    <text evidence="9">Belongs to the acetylglutamate kinase family. ArgB subfamily.</text>
</comment>
<dbReference type="Proteomes" id="UP000198921">
    <property type="component" value="Unassembled WGS sequence"/>
</dbReference>
<evidence type="ECO:0000256" key="6">
    <source>
        <dbReference type="ARBA" id="ARBA00022777"/>
    </source>
</evidence>
<keyword evidence="6 9" id="KW-0418">Kinase</keyword>
<feature type="compositionally biased region" description="Low complexity" evidence="10">
    <location>
        <begin position="12"/>
        <end position="29"/>
    </location>
</feature>
<feature type="region of interest" description="Disordered" evidence="10">
    <location>
        <begin position="1"/>
        <end position="70"/>
    </location>
</feature>
<keyword evidence="9" id="KW-0963">Cytoplasm</keyword>
<dbReference type="AlphaFoldDB" id="A0A1H3GYS4"/>
<sequence>MSIDSAQDLTRPDTVQDPTPPDVRVGEAPPGIPAPPAPSGSRSGEPPSGDSPDEAPSRRPRRRIGSSRVMRTYDPEGDALKVAVLTGALPWLKEFHGNVVVIKYGGHAMVDEDCRRAFAEDMVFLRTCGILPVVVHGGGPQITSMLQRLGIQSEFRGGLRVTTEESVEVVRMVLTGQVGPEVVNLINQHGPFAVGLSGEDGGLFTAQRTTAVVDGEEVDVGLVGEVAEVDPTTVGAIIDAGHIPVVSTVAPDPSGQVHNLNADTAAAALAVALGAVKLVVLTDVEGLYADWPDRGSLVQKIDTRELAEILPSLDSGMVPKMAACLRAVEGGVKRATVVDGRAPHALLLEMFTTEGTGTMVLPAVDEASPGPAGNGEAAR</sequence>
<gene>
    <name evidence="9" type="primary">argB</name>
    <name evidence="12" type="ORF">SAMN05660209_02066</name>
</gene>
<evidence type="ECO:0000256" key="9">
    <source>
        <dbReference type="HAMAP-Rule" id="MF_00082"/>
    </source>
</evidence>
<feature type="binding site" evidence="9">
    <location>
        <position position="259"/>
    </location>
    <ligand>
        <name>substrate</name>
    </ligand>
</feature>
<dbReference type="FunFam" id="3.40.1160.10:FF:000004">
    <property type="entry name" value="Acetylglutamate kinase"/>
    <property type="match status" value="1"/>
</dbReference>
<dbReference type="Gene3D" id="3.40.1160.10">
    <property type="entry name" value="Acetylglutamate kinase-like"/>
    <property type="match status" value="1"/>
</dbReference>
<feature type="domain" description="Aspartate/glutamate/uridylate kinase" evidence="11">
    <location>
        <begin position="98"/>
        <end position="339"/>
    </location>
</feature>
<dbReference type="InterPro" id="IPR036393">
    <property type="entry name" value="AceGlu_kinase-like_sf"/>
</dbReference>
<dbReference type="InterPro" id="IPR001057">
    <property type="entry name" value="Glu/AcGlu_kinase"/>
</dbReference>
<dbReference type="NCBIfam" id="TIGR00761">
    <property type="entry name" value="argB"/>
    <property type="match status" value="1"/>
</dbReference>
<keyword evidence="3 9" id="KW-0028">Amino-acid biosynthesis</keyword>
<dbReference type="PRINTS" id="PR00474">
    <property type="entry name" value="GLU5KINASE"/>
</dbReference>
<feature type="binding site" evidence="9">
    <location>
        <position position="160"/>
    </location>
    <ligand>
        <name>substrate</name>
    </ligand>
</feature>
<evidence type="ECO:0000256" key="1">
    <source>
        <dbReference type="ARBA" id="ARBA00004828"/>
    </source>
</evidence>
<evidence type="ECO:0000259" key="11">
    <source>
        <dbReference type="Pfam" id="PF00696"/>
    </source>
</evidence>
<proteinExistence type="inferred from homology"/>
<keyword evidence="4 9" id="KW-0808">Transferase</keyword>
<evidence type="ECO:0000313" key="13">
    <source>
        <dbReference type="Proteomes" id="UP000198921"/>
    </source>
</evidence>
<evidence type="ECO:0000256" key="3">
    <source>
        <dbReference type="ARBA" id="ARBA00022605"/>
    </source>
</evidence>
<feature type="site" description="Transition state stabilizer" evidence="9">
    <location>
        <position position="103"/>
    </location>
</feature>
<dbReference type="EC" id="2.7.2.8" evidence="9"/>
<dbReference type="InterPro" id="IPR001048">
    <property type="entry name" value="Asp/Glu/Uridylate_kinase"/>
</dbReference>
<keyword evidence="13" id="KW-1185">Reference proteome</keyword>